<accession>A0ACB5R5W5</accession>
<keyword evidence="2" id="KW-1185">Reference proteome</keyword>
<reference evidence="1" key="1">
    <citation type="submission" date="2021-09" db="EMBL/GenBank/DDBJ databases">
        <title>Isolation and characterization of 3-chlorobenzoate degrading bacteria from soils in Shizuoka.</title>
        <authorList>
            <person name="Ifat A."/>
            <person name="Ogawa N."/>
            <person name="Kimbara K."/>
            <person name="Moriuchi R."/>
            <person name="Dohra H."/>
            <person name="Shintani M."/>
        </authorList>
    </citation>
    <scope>NUCLEOTIDE SEQUENCE</scope>
    <source>
        <strain evidence="1">19CS2-2</strain>
    </source>
</reference>
<dbReference type="Proteomes" id="UP001055013">
    <property type="component" value="Unassembled WGS sequence"/>
</dbReference>
<proteinExistence type="predicted"/>
<evidence type="ECO:0000313" key="2">
    <source>
        <dbReference type="Proteomes" id="UP001055013"/>
    </source>
</evidence>
<protein>
    <submittedName>
        <fullName evidence="1">Uncharacterized protein</fullName>
    </submittedName>
</protein>
<dbReference type="EMBL" id="BPUR01000041">
    <property type="protein sequence ID" value="GJH22465.1"/>
    <property type="molecule type" value="Genomic_DNA"/>
</dbReference>
<organism evidence="1 2">
    <name type="scientific">Caballeronia novacaledonica</name>
    <dbReference type="NCBI Taxonomy" id="1544861"/>
    <lineage>
        <taxon>Bacteria</taxon>
        <taxon>Pseudomonadati</taxon>
        <taxon>Pseudomonadota</taxon>
        <taxon>Betaproteobacteria</taxon>
        <taxon>Burkholderiales</taxon>
        <taxon>Burkholderiaceae</taxon>
        <taxon>Caballeronia</taxon>
    </lineage>
</organism>
<gene>
    <name evidence="1" type="ORF">CBA19CS22_38005</name>
</gene>
<sequence length="142" mass="16445">MDITEIRYRNFKSLFEQFKEIVRRDDPGAPDKGMLKMFGDRVGVREAYMSHINTKYKGIGRTTARKIEQAFKLSEGWMDQQHERKARAEQQAQPEHVAPEPTPEPTDADELVFLETAIELYRKDPIRAQTALLKAMSSKFKA</sequence>
<comment type="caution">
    <text evidence="1">The sequence shown here is derived from an EMBL/GenBank/DDBJ whole genome shotgun (WGS) entry which is preliminary data.</text>
</comment>
<evidence type="ECO:0000313" key="1">
    <source>
        <dbReference type="EMBL" id="GJH22465.1"/>
    </source>
</evidence>
<name>A0ACB5R5W5_9BURK</name>